<sequence>MNKIWKVITCFSLSIIGMMIIYYSGTYFLIHTNEISSVEIVDKYSEENEFYVSVKTEENKIVDIRVENRTTWDLIELKETYQMTYSWHGNQKPKLDKITKN</sequence>
<comment type="caution">
    <text evidence="2">The sequence shown here is derived from an EMBL/GenBank/DDBJ whole genome shotgun (WGS) entry which is preliminary data.</text>
</comment>
<organism evidence="2 3">
    <name type="scientific">Virgibacillus pantothenticus</name>
    <dbReference type="NCBI Taxonomy" id="1473"/>
    <lineage>
        <taxon>Bacteria</taxon>
        <taxon>Bacillati</taxon>
        <taxon>Bacillota</taxon>
        <taxon>Bacilli</taxon>
        <taxon>Bacillales</taxon>
        <taxon>Bacillaceae</taxon>
        <taxon>Virgibacillus</taxon>
    </lineage>
</organism>
<dbReference type="RefSeq" id="WP_050353012.1">
    <property type="nucleotide sequence ID" value="NZ_BOSN01000001.1"/>
</dbReference>
<keyword evidence="3" id="KW-1185">Reference proteome</keyword>
<dbReference type="OrthoDB" id="2969039at2"/>
<evidence type="ECO:0000313" key="3">
    <source>
        <dbReference type="Proteomes" id="UP000036780"/>
    </source>
</evidence>
<evidence type="ECO:0000313" key="2">
    <source>
        <dbReference type="EMBL" id="KNE20438.1"/>
    </source>
</evidence>
<dbReference type="Proteomes" id="UP000036780">
    <property type="component" value="Unassembled WGS sequence"/>
</dbReference>
<protein>
    <submittedName>
        <fullName evidence="2">Uncharacterized protein</fullName>
    </submittedName>
</protein>
<evidence type="ECO:0000256" key="1">
    <source>
        <dbReference type="SAM" id="Phobius"/>
    </source>
</evidence>
<gene>
    <name evidence="2" type="ORF">AFK71_18880</name>
</gene>
<keyword evidence="1" id="KW-0472">Membrane</keyword>
<accession>A0A0L0QQE3</accession>
<dbReference type="PATRIC" id="fig|1473.5.peg.2515"/>
<dbReference type="AlphaFoldDB" id="A0A0L0QQE3"/>
<name>A0A0L0QQE3_VIRPA</name>
<feature type="transmembrane region" description="Helical" evidence="1">
    <location>
        <begin position="7"/>
        <end position="30"/>
    </location>
</feature>
<dbReference type="EMBL" id="LGTO01000007">
    <property type="protein sequence ID" value="KNE20438.1"/>
    <property type="molecule type" value="Genomic_DNA"/>
</dbReference>
<keyword evidence="1" id="KW-0812">Transmembrane</keyword>
<keyword evidence="1" id="KW-1133">Transmembrane helix</keyword>
<reference evidence="3" key="1">
    <citation type="submission" date="2015-07" db="EMBL/GenBank/DDBJ databases">
        <title>Fjat-10053 dsm26.</title>
        <authorList>
            <person name="Liu B."/>
            <person name="Wang J."/>
            <person name="Zhu Y."/>
            <person name="Liu G."/>
            <person name="Chen Q."/>
            <person name="Chen Z."/>
            <person name="Lan J."/>
            <person name="Che J."/>
            <person name="Ge C."/>
            <person name="Shi H."/>
            <person name="Pan Z."/>
            <person name="Liu X."/>
        </authorList>
    </citation>
    <scope>NUCLEOTIDE SEQUENCE [LARGE SCALE GENOMIC DNA]</scope>
    <source>
        <strain evidence="3">DSM 26</strain>
    </source>
</reference>
<proteinExistence type="predicted"/>